<dbReference type="InterPro" id="IPR002575">
    <property type="entry name" value="Aminoglycoside_PTrfase"/>
</dbReference>
<dbReference type="Gene3D" id="3.90.1200.10">
    <property type="match status" value="1"/>
</dbReference>
<dbReference type="InParanoid" id="A0A420XKE9"/>
<dbReference type="InterPro" id="IPR011009">
    <property type="entry name" value="Kinase-like_dom_sf"/>
</dbReference>
<gene>
    <name evidence="2" type="ORF">CLV35_3630</name>
</gene>
<dbReference type="GO" id="GO:0016740">
    <property type="term" value="F:transferase activity"/>
    <property type="evidence" value="ECO:0007669"/>
    <property type="project" value="UniProtKB-KW"/>
</dbReference>
<dbReference type="Proteomes" id="UP000281955">
    <property type="component" value="Unassembled WGS sequence"/>
</dbReference>
<sequence>MPAWRVSSWPAQMTPGDESEVLLHGGTTNRGRVTRVGDTVRRPVRPTSRSTWALLRHLEDVGFAGAPRFVGVDRAGREVLSYVEGDVATPPYPAWALSERALTSVAELLRDYHAAVASFDASAHEWGRPLPPRYRGPLVTHNDPNLDNVVFRDGVAVSLIDFDLAAPGTALWDVACAARLWAPLRDRADSPLEGEGDVEEDSLRRLRVFVDAYGLSADDREHVAGALLSAHAWCYGIVQDAVTHGHESFTPYWVQGGAAQAERTRTWLFAHRREVRAALVP</sequence>
<accession>A0A420XKE9</accession>
<keyword evidence="2" id="KW-0808">Transferase</keyword>
<dbReference type="Pfam" id="PF01636">
    <property type="entry name" value="APH"/>
    <property type="match status" value="1"/>
</dbReference>
<dbReference type="SUPFAM" id="SSF56112">
    <property type="entry name" value="Protein kinase-like (PK-like)"/>
    <property type="match status" value="1"/>
</dbReference>
<reference evidence="2 3" key="1">
    <citation type="submission" date="2018-10" db="EMBL/GenBank/DDBJ databases">
        <title>Genomic Encyclopedia of Archaeal and Bacterial Type Strains, Phase II (KMG-II): from individual species to whole genera.</title>
        <authorList>
            <person name="Goeker M."/>
        </authorList>
    </citation>
    <scope>NUCLEOTIDE SEQUENCE [LARGE SCALE GENOMIC DNA]</scope>
    <source>
        <strain evidence="2 3">RP-AC37</strain>
    </source>
</reference>
<dbReference type="EMBL" id="RBWV01000016">
    <property type="protein sequence ID" value="RKS68503.1"/>
    <property type="molecule type" value="Genomic_DNA"/>
</dbReference>
<evidence type="ECO:0000313" key="2">
    <source>
        <dbReference type="EMBL" id="RKS68503.1"/>
    </source>
</evidence>
<protein>
    <submittedName>
        <fullName evidence="2">Phosphotransferase family enzyme</fullName>
    </submittedName>
</protein>
<feature type="domain" description="Aminoglycoside phosphotransferase" evidence="1">
    <location>
        <begin position="119"/>
        <end position="184"/>
    </location>
</feature>
<evidence type="ECO:0000259" key="1">
    <source>
        <dbReference type="Pfam" id="PF01636"/>
    </source>
</evidence>
<keyword evidence="3" id="KW-1185">Reference proteome</keyword>
<proteinExistence type="predicted"/>
<comment type="caution">
    <text evidence="2">The sequence shown here is derived from an EMBL/GenBank/DDBJ whole genome shotgun (WGS) entry which is preliminary data.</text>
</comment>
<dbReference type="AlphaFoldDB" id="A0A420XKE9"/>
<name>A0A420XKE9_9ACTN</name>
<evidence type="ECO:0000313" key="3">
    <source>
        <dbReference type="Proteomes" id="UP000281955"/>
    </source>
</evidence>
<organism evidence="2 3">
    <name type="scientific">Motilibacter peucedani</name>
    <dbReference type="NCBI Taxonomy" id="598650"/>
    <lineage>
        <taxon>Bacteria</taxon>
        <taxon>Bacillati</taxon>
        <taxon>Actinomycetota</taxon>
        <taxon>Actinomycetes</taxon>
        <taxon>Motilibacterales</taxon>
        <taxon>Motilibacteraceae</taxon>
        <taxon>Motilibacter</taxon>
    </lineage>
</organism>